<reference evidence="9 10" key="1">
    <citation type="submission" date="2016-10" db="EMBL/GenBank/DDBJ databases">
        <authorList>
            <person name="de Groot N.N."/>
        </authorList>
    </citation>
    <scope>NUCLEOTIDE SEQUENCE [LARGE SCALE GENOMIC DNA]</scope>
    <source>
        <strain evidence="9 10">DSM 26424</strain>
    </source>
</reference>
<feature type="transmembrane region" description="Helical" evidence="7">
    <location>
        <begin position="157"/>
        <end position="177"/>
    </location>
</feature>
<name>A0A1G8I7T5_9RHOB</name>
<dbReference type="GO" id="GO:0019842">
    <property type="term" value="F:vitamin binding"/>
    <property type="evidence" value="ECO:0007669"/>
    <property type="project" value="TreeGrafter"/>
</dbReference>
<feature type="transmembrane region" description="Helical" evidence="7">
    <location>
        <begin position="212"/>
        <end position="232"/>
    </location>
</feature>
<evidence type="ECO:0000256" key="4">
    <source>
        <dbReference type="ARBA" id="ARBA00023136"/>
    </source>
</evidence>
<comment type="subcellular location">
    <subcellularLocation>
        <location evidence="1">Endomembrane system</location>
        <topology evidence="1">Multi-pass membrane protein</topology>
    </subcellularLocation>
</comment>
<keyword evidence="2 7" id="KW-0812">Transmembrane</keyword>
<feature type="domain" description="HTTM-like" evidence="8">
    <location>
        <begin position="16"/>
        <end position="275"/>
    </location>
</feature>
<evidence type="ECO:0000256" key="6">
    <source>
        <dbReference type="ARBA" id="ARBA00023239"/>
    </source>
</evidence>
<dbReference type="RefSeq" id="WP_089842537.1">
    <property type="nucleotide sequence ID" value="NZ_FNEJ01000001.1"/>
</dbReference>
<keyword evidence="6" id="KW-0456">Lyase</keyword>
<dbReference type="STRING" id="555512.SAMN04487993_1001258"/>
<feature type="transmembrane region" description="Helical" evidence="7">
    <location>
        <begin position="244"/>
        <end position="272"/>
    </location>
</feature>
<keyword evidence="4 7" id="KW-0472">Membrane</keyword>
<dbReference type="Pfam" id="PF22777">
    <property type="entry name" value="VKGC_lumenal_dom"/>
    <property type="match status" value="1"/>
</dbReference>
<proteinExistence type="predicted"/>
<dbReference type="SMART" id="SM00752">
    <property type="entry name" value="HTTM"/>
    <property type="match status" value="1"/>
</dbReference>
<organism evidence="9 10">
    <name type="scientific">Salipiger marinus</name>
    <dbReference type="NCBI Taxonomy" id="555512"/>
    <lineage>
        <taxon>Bacteria</taxon>
        <taxon>Pseudomonadati</taxon>
        <taxon>Pseudomonadota</taxon>
        <taxon>Alphaproteobacteria</taxon>
        <taxon>Rhodobacterales</taxon>
        <taxon>Roseobacteraceae</taxon>
        <taxon>Salipiger</taxon>
    </lineage>
</organism>
<dbReference type="PANTHER" id="PTHR12639:SF7">
    <property type="entry name" value="HTTM DOMAIN-CONTAINING PROTEIN"/>
    <property type="match status" value="1"/>
</dbReference>
<dbReference type="InterPro" id="IPR011020">
    <property type="entry name" value="HTTM-like"/>
</dbReference>
<feature type="transmembrane region" description="Helical" evidence="7">
    <location>
        <begin position="77"/>
        <end position="110"/>
    </location>
</feature>
<dbReference type="InterPro" id="IPR053935">
    <property type="entry name" value="VKGC_lumenal_dom"/>
</dbReference>
<evidence type="ECO:0000256" key="1">
    <source>
        <dbReference type="ARBA" id="ARBA00004127"/>
    </source>
</evidence>
<dbReference type="Proteomes" id="UP000199093">
    <property type="component" value="Unassembled WGS sequence"/>
</dbReference>
<evidence type="ECO:0000313" key="10">
    <source>
        <dbReference type="Proteomes" id="UP000199093"/>
    </source>
</evidence>
<evidence type="ECO:0000256" key="7">
    <source>
        <dbReference type="SAM" id="Phobius"/>
    </source>
</evidence>
<evidence type="ECO:0000256" key="5">
    <source>
        <dbReference type="ARBA" id="ARBA00023157"/>
    </source>
</evidence>
<dbReference type="OrthoDB" id="341137at2"/>
<dbReference type="InterPro" id="IPR007782">
    <property type="entry name" value="VKG_COase"/>
</dbReference>
<dbReference type="PANTHER" id="PTHR12639">
    <property type="entry name" value="VITAMIN K-DEPENDENT GAMMA-CARBOXYLASE"/>
    <property type="match status" value="1"/>
</dbReference>
<gene>
    <name evidence="9" type="ORF">SAMN04487993_1001258</name>
</gene>
<evidence type="ECO:0000256" key="3">
    <source>
        <dbReference type="ARBA" id="ARBA00022989"/>
    </source>
</evidence>
<evidence type="ECO:0000256" key="2">
    <source>
        <dbReference type="ARBA" id="ARBA00022692"/>
    </source>
</evidence>
<evidence type="ECO:0000313" key="9">
    <source>
        <dbReference type="EMBL" id="SDI14640.1"/>
    </source>
</evidence>
<protein>
    <submittedName>
        <fullName evidence="9">Vitamin K-dependent gamma-carboxylase</fullName>
    </submittedName>
</protein>
<keyword evidence="3 7" id="KW-1133">Transmembrane helix</keyword>
<accession>A0A1G8I7T5</accession>
<feature type="transmembrane region" description="Helical" evidence="7">
    <location>
        <begin position="21"/>
        <end position="43"/>
    </location>
</feature>
<sequence>MTPSIPSLTSMAQALARPVPVLSLAVFRIALGALLVVDCWRFLWHDRIWRYWVAPDLHFTWPGFGWVQPLPDPWIHVAWLGMGLAALLVMLGLFYRVAIVALTVLFAYFFLLDKAEYLNHFYLVLLFLLLMCVLPAHRALSLDAAWFPGVAADHVPYAAVFVLRAQMEIMLIFAGLVKLTPDWLAGEPLGLWLRAQSGAFPFGALFEQDWVILTGAWATVALHLLGAPLLMWRRTRLPVFGIYVLFHSANAVFFNIGIFPWMTIAASTIFFAPDWPRQLLRWLHARVEPLPALPDPVAPPARALPGLALAGLALWLAVQVALPLRAGAFPTEVRWTGDGHRLSWRMRIYDRQATGLFRVRSGDQEWLVDPEDYLTPRQTSKMLVRSDMVHQFAGHLEGIWQEAGHGDVAVHAEIYKSLNGRPAQLFIDPQTDLTAVRLNYLRADAWVLPLQEPVWGVAQNRAAAGRQAAAEAAGG</sequence>
<evidence type="ECO:0000259" key="8">
    <source>
        <dbReference type="SMART" id="SM00752"/>
    </source>
</evidence>
<dbReference type="InterPro" id="IPR053934">
    <property type="entry name" value="HTTM_dom"/>
</dbReference>
<dbReference type="EMBL" id="FNEJ01000001">
    <property type="protein sequence ID" value="SDI14640.1"/>
    <property type="molecule type" value="Genomic_DNA"/>
</dbReference>
<dbReference type="GO" id="GO:0012505">
    <property type="term" value="C:endomembrane system"/>
    <property type="evidence" value="ECO:0007669"/>
    <property type="project" value="UniProtKB-SubCell"/>
</dbReference>
<keyword evidence="5" id="KW-1015">Disulfide bond</keyword>
<feature type="transmembrane region" description="Helical" evidence="7">
    <location>
        <begin position="117"/>
        <end position="137"/>
    </location>
</feature>
<dbReference type="Pfam" id="PF05090">
    <property type="entry name" value="HTTM"/>
    <property type="match status" value="1"/>
</dbReference>
<dbReference type="GO" id="GO:0008488">
    <property type="term" value="F:gamma-glutamyl carboxylase activity"/>
    <property type="evidence" value="ECO:0007669"/>
    <property type="project" value="InterPro"/>
</dbReference>
<dbReference type="AlphaFoldDB" id="A0A1G8I7T5"/>
<keyword evidence="10" id="KW-1185">Reference proteome</keyword>